<dbReference type="GO" id="GO:0016887">
    <property type="term" value="F:ATP hydrolysis activity"/>
    <property type="evidence" value="ECO:0007669"/>
    <property type="project" value="InterPro"/>
</dbReference>
<evidence type="ECO:0000256" key="2">
    <source>
        <dbReference type="SAM" id="MobiDB-lite"/>
    </source>
</evidence>
<dbReference type="Gene3D" id="3.30.450.380">
    <property type="match status" value="1"/>
</dbReference>
<dbReference type="RefSeq" id="WP_188548882.1">
    <property type="nucleotide sequence ID" value="NZ_BMFY01000001.1"/>
</dbReference>
<dbReference type="AlphaFoldDB" id="A0A8J2XAU0"/>
<accession>A0A8J2XAU0</accession>
<comment type="similarity">
    <text evidence="1">Belongs to the GSP E family.</text>
</comment>
<dbReference type="SUPFAM" id="SSF52540">
    <property type="entry name" value="P-loop containing nucleoside triphosphate hydrolases"/>
    <property type="match status" value="1"/>
</dbReference>
<evidence type="ECO:0000313" key="5">
    <source>
        <dbReference type="Proteomes" id="UP000616114"/>
    </source>
</evidence>
<dbReference type="InterPro" id="IPR050921">
    <property type="entry name" value="T4SS_GSP_E_ATPase"/>
</dbReference>
<keyword evidence="5" id="KW-1185">Reference proteome</keyword>
<dbReference type="InterPro" id="IPR027417">
    <property type="entry name" value="P-loop_NTPase"/>
</dbReference>
<dbReference type="PANTHER" id="PTHR30486">
    <property type="entry name" value="TWITCHING MOTILITY PROTEIN PILT"/>
    <property type="match status" value="1"/>
</dbReference>
<dbReference type="Pfam" id="PF00437">
    <property type="entry name" value="T2SSE"/>
    <property type="match status" value="1"/>
</dbReference>
<reference evidence="4" key="2">
    <citation type="submission" date="2020-09" db="EMBL/GenBank/DDBJ databases">
        <authorList>
            <person name="Sun Q."/>
            <person name="Zhou Y."/>
        </authorList>
    </citation>
    <scope>NUCLEOTIDE SEQUENCE</scope>
    <source>
        <strain evidence="4">CGMCC 1.12785</strain>
    </source>
</reference>
<dbReference type="Gene3D" id="3.40.50.300">
    <property type="entry name" value="P-loop containing nucleotide triphosphate hydrolases"/>
    <property type="match status" value="1"/>
</dbReference>
<evidence type="ECO:0000313" key="4">
    <source>
        <dbReference type="EMBL" id="GGA01592.1"/>
    </source>
</evidence>
<dbReference type="PANTHER" id="PTHR30486:SF6">
    <property type="entry name" value="TYPE IV PILUS RETRACTATION ATPASE PILT"/>
    <property type="match status" value="1"/>
</dbReference>
<evidence type="ECO:0000256" key="1">
    <source>
        <dbReference type="ARBA" id="ARBA00006611"/>
    </source>
</evidence>
<dbReference type="CDD" id="cd01130">
    <property type="entry name" value="VirB11-like_ATPase"/>
    <property type="match status" value="1"/>
</dbReference>
<gene>
    <name evidence="4" type="ORF">GCM10011333_00040</name>
</gene>
<dbReference type="EMBL" id="BMFY01000001">
    <property type="protein sequence ID" value="GGA01592.1"/>
    <property type="molecule type" value="Genomic_DNA"/>
</dbReference>
<name>A0A8J2XAU0_9MICO</name>
<comment type="caution">
    <text evidence="4">The sequence shown here is derived from an EMBL/GenBank/DDBJ whole genome shotgun (WGS) entry which is preliminary data.</text>
</comment>
<protein>
    <submittedName>
        <fullName evidence="4">Secretion protein</fullName>
    </submittedName>
</protein>
<organism evidence="4 5">
    <name type="scientific">Sediminivirga luteola</name>
    <dbReference type="NCBI Taxonomy" id="1774748"/>
    <lineage>
        <taxon>Bacteria</taxon>
        <taxon>Bacillati</taxon>
        <taxon>Actinomycetota</taxon>
        <taxon>Actinomycetes</taxon>
        <taxon>Micrococcales</taxon>
        <taxon>Brevibacteriaceae</taxon>
        <taxon>Sediminivirga</taxon>
    </lineage>
</organism>
<evidence type="ECO:0000259" key="3">
    <source>
        <dbReference type="Pfam" id="PF00437"/>
    </source>
</evidence>
<dbReference type="Proteomes" id="UP000616114">
    <property type="component" value="Unassembled WGS sequence"/>
</dbReference>
<dbReference type="InterPro" id="IPR022399">
    <property type="entry name" value="TadA-like_ATPase"/>
</dbReference>
<feature type="region of interest" description="Disordered" evidence="2">
    <location>
        <begin position="1"/>
        <end position="56"/>
    </location>
</feature>
<reference evidence="4" key="1">
    <citation type="journal article" date="2014" name="Int. J. Syst. Evol. Microbiol.">
        <title>Complete genome sequence of Corynebacterium casei LMG S-19264T (=DSM 44701T), isolated from a smear-ripened cheese.</title>
        <authorList>
            <consortium name="US DOE Joint Genome Institute (JGI-PGF)"/>
            <person name="Walter F."/>
            <person name="Albersmeier A."/>
            <person name="Kalinowski J."/>
            <person name="Ruckert C."/>
        </authorList>
    </citation>
    <scope>NUCLEOTIDE SEQUENCE</scope>
    <source>
        <strain evidence="4">CGMCC 1.12785</strain>
    </source>
</reference>
<feature type="domain" description="Bacterial type II secretion system protein E" evidence="3">
    <location>
        <begin position="105"/>
        <end position="361"/>
    </location>
</feature>
<proteinExistence type="inferred from homology"/>
<dbReference type="InterPro" id="IPR001482">
    <property type="entry name" value="T2SS/T4SS_dom"/>
</dbReference>
<dbReference type="NCBIfam" id="TIGR03819">
    <property type="entry name" value="heli_sec_ATPase"/>
    <property type="match status" value="1"/>
</dbReference>
<sequence>MSRTPSTGHPTRYDGDGARAGLKLPGAGAPTPQGEAGYRRHRRSDDTTSPQPWLDPDLVRRVREKLLHDPGPVTPARVAAAVRATGQVLGSGALLELVAQLSAELAGAGPLQPLLDDPRTTDVFVNGPHGIWVDRGEGLTRHRLNLGAEADVRALAVRLASSGGRRLDDSSPLVDVRLPGGVRLNAVIPPISGEHTVLSLRVPRAGGFTVADLVASGFIPPPWAGLLHQLISRRINYLISGGTGSGKTALLGALLGLAPASDRIVLVEDAPELAVDHDHVVALAARQKNIEGAGEVTLTALVRNALRMRPDRLVVGECRGEEVRDMLAALNTGHDGGCATIHANAVEDVPARLEALGALAGLSPAAVSAQAGSAFDMVLHLRRHGARRGLVQLGVVVRDRTQTHVVPALWRESPEPAAPLSTGPAAEHLRALLEGGRR</sequence>